<dbReference type="InterPro" id="IPR033932">
    <property type="entry name" value="YtcJ-like"/>
</dbReference>
<dbReference type="SUPFAM" id="SSF51556">
    <property type="entry name" value="Metallo-dependent hydrolases"/>
    <property type="match status" value="1"/>
</dbReference>
<organism evidence="1 2">
    <name type="scientific">Aequoribacter fuscus</name>
    <dbReference type="NCBI Taxonomy" id="2518989"/>
    <lineage>
        <taxon>Bacteria</taxon>
        <taxon>Pseudomonadati</taxon>
        <taxon>Pseudomonadota</taxon>
        <taxon>Gammaproteobacteria</taxon>
        <taxon>Cellvibrionales</taxon>
        <taxon>Halieaceae</taxon>
        <taxon>Aequoribacter</taxon>
    </lineage>
</organism>
<keyword evidence="2" id="KW-1185">Reference proteome</keyword>
<dbReference type="OrthoDB" id="5734927at2"/>
<evidence type="ECO:0000313" key="2">
    <source>
        <dbReference type="Proteomes" id="UP000005615"/>
    </source>
</evidence>
<dbReference type="SUPFAM" id="SSF51338">
    <property type="entry name" value="Composite domain of metallo-dependent hydrolases"/>
    <property type="match status" value="1"/>
</dbReference>
<accession>F3L1X5</accession>
<dbReference type="PANTHER" id="PTHR22642">
    <property type="entry name" value="IMIDAZOLONEPROPIONASE"/>
    <property type="match status" value="1"/>
</dbReference>
<dbReference type="InterPro" id="IPR032466">
    <property type="entry name" value="Metal_Hydrolase"/>
</dbReference>
<name>F3L1X5_9GAMM</name>
<dbReference type="RefSeq" id="WP_009575762.1">
    <property type="nucleotide sequence ID" value="NZ_AEIG01000037.1"/>
</dbReference>
<evidence type="ECO:0000313" key="1">
    <source>
        <dbReference type="EMBL" id="EGG29653.1"/>
    </source>
</evidence>
<comment type="caution">
    <text evidence="1">The sequence shown here is derived from an EMBL/GenBank/DDBJ whole genome shotgun (WGS) entry which is preliminary data.</text>
</comment>
<dbReference type="PROSITE" id="PS51257">
    <property type="entry name" value="PROKAR_LIPOPROTEIN"/>
    <property type="match status" value="1"/>
</dbReference>
<dbReference type="CDD" id="cd01300">
    <property type="entry name" value="YtcJ_like"/>
    <property type="match status" value="1"/>
</dbReference>
<dbReference type="Gene3D" id="2.30.40.10">
    <property type="entry name" value="Urease, subunit C, domain 1"/>
    <property type="match status" value="1"/>
</dbReference>
<protein>
    <submittedName>
        <fullName evidence="1">Amidohydrolase family protein</fullName>
    </submittedName>
</protein>
<dbReference type="Gene3D" id="3.10.310.70">
    <property type="match status" value="1"/>
</dbReference>
<keyword evidence="1" id="KW-0378">Hydrolase</keyword>
<reference evidence="1 2" key="1">
    <citation type="journal article" date="2011" name="J. Bacteriol.">
        <title>Genome sequence of strain IMCC3088, a proteorhodopsin-containing marine bacterium belonging to the OM60/NOR5 clade.</title>
        <authorList>
            <person name="Jang Y."/>
            <person name="Oh H.M."/>
            <person name="Kang I."/>
            <person name="Lee K."/>
            <person name="Yang S.J."/>
            <person name="Cho J.C."/>
        </authorList>
    </citation>
    <scope>NUCLEOTIDE SEQUENCE [LARGE SCALE GENOMIC DNA]</scope>
    <source>
        <strain evidence="1 2">IMCC3088</strain>
    </source>
</reference>
<dbReference type="PANTHER" id="PTHR22642:SF2">
    <property type="entry name" value="PROTEIN LONG AFTER FAR-RED 3"/>
    <property type="match status" value="1"/>
</dbReference>
<gene>
    <name evidence="1" type="ORF">IMCC3088_1465</name>
</gene>
<dbReference type="Proteomes" id="UP000005615">
    <property type="component" value="Unassembled WGS sequence"/>
</dbReference>
<dbReference type="InterPro" id="IPR013108">
    <property type="entry name" value="Amidohydro_3"/>
</dbReference>
<dbReference type="STRING" id="2518989.IMCC3088_1465"/>
<dbReference type="EMBL" id="AEIG01000037">
    <property type="protein sequence ID" value="EGG29653.1"/>
    <property type="molecule type" value="Genomic_DNA"/>
</dbReference>
<dbReference type="eggNOG" id="COG1574">
    <property type="taxonomic scope" value="Bacteria"/>
</dbReference>
<dbReference type="GO" id="GO:0016810">
    <property type="term" value="F:hydrolase activity, acting on carbon-nitrogen (but not peptide) bonds"/>
    <property type="evidence" value="ECO:0007669"/>
    <property type="project" value="InterPro"/>
</dbReference>
<proteinExistence type="predicted"/>
<dbReference type="InterPro" id="IPR011059">
    <property type="entry name" value="Metal-dep_hydrolase_composite"/>
</dbReference>
<dbReference type="AlphaFoldDB" id="F3L1X5"/>
<dbReference type="Gene3D" id="3.20.20.140">
    <property type="entry name" value="Metal-dependent hydrolases"/>
    <property type="match status" value="1"/>
</dbReference>
<dbReference type="Pfam" id="PF07969">
    <property type="entry name" value="Amidohydro_3"/>
    <property type="match status" value="1"/>
</dbReference>
<sequence length="570" mass="62159">MKYMSLLAALILTLTGCSKDAIEPAVVADTVFMGSNIITMDEATEGAEAVAVKDGKILVVGSRQAATAHIGESTEVIQLGDKALVPGFIDAHGHFSFVGAMADMVNLNPPPVGPVTDIASLQQAIRDFIAERDLEEDQWIYGFGYDDSLLAEGRHPTRHDLDEVSTNIPIVITHVSGHLASANTKALDRAGITVETQNPPGGVIRREADGKTPNGVLEESATYKIRSSLASISSDELDGFSELVDRAVYEHVKNGLTTVQEGGANPTLVGKLRAVAAQKPLPVDLVAFPIGNGLESEALENFDYQTQYKDGIRVGGVKFMLDGSPQGRTAYMREPYDEPPEGVPHPKHYVAYPNIPLEAYEQRAQILLKNKVPFITHANGDAAIDMVITAHDDAGITADDDRRSVVIHAQLTRPDHLAEYKRLGLVPSYFVAHTFFWGDWHRISFGDERALHISPLKSSQDLGIHYTVHNDSPVVPPNMMRLWWTGVERQTRSGFVLGADQRASAREVLYAMTQGGAYQYFEEDIKGSLTPGKQADMVVLSEDPLAENATALKDIAVLQTWARGKKVFEQ</sequence>